<accession>A0AAW4ZWW8</accession>
<dbReference type="Gene3D" id="3.30.310.280">
    <property type="match status" value="1"/>
</dbReference>
<sequence>MIDELLGEISFEPLNLENHIQQVHTWTTAKHASFWGMQGYNQQQVFEFYKDLEQGKHTDTFIGSVASEPCFLVELYDPRLNQVGKHYDVQIGDKGMHILIAATEKPQSGFTYAVFKSVLHFMFQDSSISRVIVEPDHSNHKIHRLNKRTGFQHIKRIQMGNKLANLAFCTKQQFYTTLSLQNEAQNMDIQQQPELATASINTSTWDKVNRLHIRKCLAELSHERILHPEQISQSGDWDGYTLSPEDGSIKYSFKAKRLALEHWLIDSNSIKKQIDSIEAKLDSVSFIIEFSSILQIPQKLLPTYLEEITSTLYSAAFKENKQWLSSEELLNADFQQVESAMSEGHPAFIANNGRIGFDAHDFVHYAPEAGKPISLIWLAGHKSRTEFSHSLEISYDSLLEQELDITTQEAFAAKISAKGQNPEEYTLIPVHPWQWFNKLANIYGPDIASNNLICLGYGDDSYQAQQSIRTFFNRSNPNKYYVKTALSVLNMGFMRGLSANYMRTTPAINDWVYSLIKEDGYLKNKEFHILREIAATGYRNPYYEHKTLKDNPYKKMLAALWRESPVKLLEADQRLMTMASLLHVDPSNTALLPTLINASGLSTKTWLERYLDAYLSPLLHCYYQHSLVFMPHGENLILIFENHVPVKAIMKDIGEEIYLLNSDTELPENVQRISIRVPAEEETLSFHTDVFDCFFRYMSAILVEHGDFPENKFWQLVANCIHQYQASNSHLQDKFVKHDLFSDDFAHSCLNRLQLANNQQMVDLTDPAGSLKFAGKLKNPIAQFAQRAPNTNSVTSKQSAEV</sequence>
<dbReference type="PANTHER" id="PTHR34384:SF6">
    <property type="entry name" value="STAPHYLOFERRIN B SYNTHASE"/>
    <property type="match status" value="1"/>
</dbReference>
<dbReference type="Gene3D" id="3.40.630.30">
    <property type="match status" value="1"/>
</dbReference>
<dbReference type="Gene3D" id="6.10.250.3370">
    <property type="match status" value="1"/>
</dbReference>
<evidence type="ECO:0000313" key="3">
    <source>
        <dbReference type="EMBL" id="MCF2302365.1"/>
    </source>
</evidence>
<evidence type="ECO:0000313" key="4">
    <source>
        <dbReference type="Proteomes" id="UP000813876"/>
    </source>
</evidence>
<reference evidence="3" key="1">
    <citation type="submission" date="2019-11" db="EMBL/GenBank/DDBJ databases">
        <title>Comparative genomics of photobacteria reveal adaptation to distinct habitats.</title>
        <authorList>
            <person name="Fuertes-Perez S."/>
            <person name="Hilgarth M."/>
            <person name="Vogel R.F."/>
        </authorList>
    </citation>
    <scope>NUCLEOTIDE SEQUENCE</scope>
    <source>
        <strain evidence="3">TMW2.2145</strain>
    </source>
</reference>
<dbReference type="InterPro" id="IPR016181">
    <property type="entry name" value="Acyl_CoA_acyltransferase"/>
</dbReference>
<comment type="pathway">
    <text evidence="1">Siderophore biosynthesis.</text>
</comment>
<evidence type="ECO:0000256" key="1">
    <source>
        <dbReference type="ARBA" id="ARBA00004924"/>
    </source>
</evidence>
<dbReference type="SMART" id="SM01006">
    <property type="entry name" value="AlcB"/>
    <property type="match status" value="1"/>
</dbReference>
<dbReference type="GO" id="GO:0019290">
    <property type="term" value="P:siderophore biosynthetic process"/>
    <property type="evidence" value="ECO:0007669"/>
    <property type="project" value="InterPro"/>
</dbReference>
<dbReference type="InterPro" id="IPR022770">
    <property type="entry name" value="IucA/IucC-like_C"/>
</dbReference>
<dbReference type="SUPFAM" id="SSF55729">
    <property type="entry name" value="Acyl-CoA N-acyltransferases (Nat)"/>
    <property type="match status" value="1"/>
</dbReference>
<dbReference type="EMBL" id="WMCP01000012">
    <property type="protein sequence ID" value="MCF2302365.1"/>
    <property type="molecule type" value="Genomic_DNA"/>
</dbReference>
<dbReference type="InterPro" id="IPR037455">
    <property type="entry name" value="LucA/IucC-like"/>
</dbReference>
<dbReference type="GO" id="GO:0016881">
    <property type="term" value="F:acid-amino acid ligase activity"/>
    <property type="evidence" value="ECO:0007669"/>
    <property type="project" value="UniProtKB-ARBA"/>
</dbReference>
<name>A0AAW4ZWW8_PHOPO</name>
<dbReference type="Proteomes" id="UP000813876">
    <property type="component" value="Unassembled WGS sequence"/>
</dbReference>
<organism evidence="3 4">
    <name type="scientific">Photobacterium phosphoreum</name>
    <dbReference type="NCBI Taxonomy" id="659"/>
    <lineage>
        <taxon>Bacteria</taxon>
        <taxon>Pseudomonadati</taxon>
        <taxon>Pseudomonadota</taxon>
        <taxon>Gammaproteobacteria</taxon>
        <taxon>Vibrionales</taxon>
        <taxon>Vibrionaceae</taxon>
        <taxon>Photobacterium</taxon>
    </lineage>
</organism>
<comment type="caution">
    <text evidence="3">The sequence shown here is derived from an EMBL/GenBank/DDBJ whole genome shotgun (WGS) entry which is preliminary data.</text>
</comment>
<dbReference type="InterPro" id="IPR019432">
    <property type="entry name" value="Acyltransferase_MbtK/IucB-like"/>
</dbReference>
<proteinExistence type="predicted"/>
<dbReference type="Pfam" id="PF13523">
    <property type="entry name" value="Acetyltransf_8"/>
    <property type="match status" value="1"/>
</dbReference>
<dbReference type="Pfam" id="PF06276">
    <property type="entry name" value="FhuF"/>
    <property type="match status" value="1"/>
</dbReference>
<dbReference type="InterPro" id="IPR007310">
    <property type="entry name" value="Aerobactin_biosyn_IucA/IucC_N"/>
</dbReference>
<dbReference type="PANTHER" id="PTHR34384">
    <property type="entry name" value="L-2,3-DIAMINOPROPANOATE--CITRATE LIGASE"/>
    <property type="match status" value="1"/>
</dbReference>
<dbReference type="AlphaFoldDB" id="A0AAW4ZWW8"/>
<dbReference type="Pfam" id="PF04183">
    <property type="entry name" value="IucA_IucC"/>
    <property type="match status" value="1"/>
</dbReference>
<protein>
    <submittedName>
        <fullName evidence="3">GNAT family N-acetyltransferase</fullName>
    </submittedName>
</protein>
<dbReference type="Gene3D" id="1.10.510.40">
    <property type="match status" value="1"/>
</dbReference>
<dbReference type="GO" id="GO:0016746">
    <property type="term" value="F:acyltransferase activity"/>
    <property type="evidence" value="ECO:0007669"/>
    <property type="project" value="InterPro"/>
</dbReference>
<evidence type="ECO:0000259" key="2">
    <source>
        <dbReference type="SMART" id="SM01006"/>
    </source>
</evidence>
<feature type="domain" description="Acyltransferase MbtK/IucB-like conserved" evidence="2">
    <location>
        <begin position="12"/>
        <end position="59"/>
    </location>
</feature>
<gene>
    <name evidence="3" type="ORF">GLP33_11540</name>
</gene>